<dbReference type="Gene3D" id="1.10.150.570">
    <property type="entry name" value="GidA associated domain, C-terminal subdomain"/>
    <property type="match status" value="1"/>
</dbReference>
<feature type="binding site" evidence="7">
    <location>
        <position position="175"/>
    </location>
    <ligand>
        <name>Mg(2+)</name>
        <dbReference type="ChEBI" id="CHEBI:18420"/>
        <label>1</label>
    </ligand>
</feature>
<evidence type="ECO:0000256" key="3">
    <source>
        <dbReference type="ARBA" id="ARBA00010702"/>
    </source>
</evidence>
<dbReference type="Gene3D" id="1.10.4080.10">
    <property type="entry name" value="ADP-ribosylation/Crystallin J1"/>
    <property type="match status" value="1"/>
</dbReference>
<keyword evidence="10" id="KW-1185">Reference proteome</keyword>
<dbReference type="Proteomes" id="UP000606274">
    <property type="component" value="Unassembled WGS sequence"/>
</dbReference>
<dbReference type="PANTHER" id="PTHR11806:SF0">
    <property type="entry name" value="PROTEIN MTO1 HOMOLOG, MITOCHONDRIAL"/>
    <property type="match status" value="1"/>
</dbReference>
<dbReference type="GO" id="GO:0046872">
    <property type="term" value="F:metal ion binding"/>
    <property type="evidence" value="ECO:0007669"/>
    <property type="project" value="UniProtKB-KW"/>
</dbReference>
<dbReference type="PRINTS" id="PR00411">
    <property type="entry name" value="PNDRDTASEI"/>
</dbReference>
<dbReference type="NCBIfam" id="TIGR00136">
    <property type="entry name" value="mnmG_gidA"/>
    <property type="match status" value="1"/>
</dbReference>
<dbReference type="SUPFAM" id="SSF101478">
    <property type="entry name" value="ADP-ribosylglycohydrolase"/>
    <property type="match status" value="1"/>
</dbReference>
<evidence type="ECO:0000256" key="5">
    <source>
        <dbReference type="ARBA" id="ARBA00022694"/>
    </source>
</evidence>
<accession>A0A8T0BD20</accession>
<comment type="similarity">
    <text evidence="2">Belongs to the MnmG family.</text>
</comment>
<name>A0A8T0BD20_SILME</name>
<gene>
    <name evidence="9" type="ORF">HF521_020250</name>
</gene>
<keyword evidence="4" id="KW-0285">Flavoprotein</keyword>
<dbReference type="GO" id="GO:0005739">
    <property type="term" value="C:mitochondrion"/>
    <property type="evidence" value="ECO:0007669"/>
    <property type="project" value="GOC"/>
</dbReference>
<feature type="domain" description="tRNA uridine 5-carboxymethylaminomethyl modification enzyme C-terminal subdomain" evidence="8">
    <location>
        <begin position="822"/>
        <end position="894"/>
    </location>
</feature>
<dbReference type="InterPro" id="IPR005502">
    <property type="entry name" value="Ribosyl_crysJ1"/>
</dbReference>
<dbReference type="InterPro" id="IPR040131">
    <property type="entry name" value="MnmG_N"/>
</dbReference>
<evidence type="ECO:0000256" key="4">
    <source>
        <dbReference type="ARBA" id="ARBA00022630"/>
    </source>
</evidence>
<dbReference type="SUPFAM" id="SSF51905">
    <property type="entry name" value="FAD/NAD(P)-binding domain"/>
    <property type="match status" value="1"/>
</dbReference>
<dbReference type="FunFam" id="3.50.50.60:FF:000002">
    <property type="entry name" value="tRNA uridine 5-carboxymethylaminomethyl modification enzyme MnmG"/>
    <property type="match status" value="1"/>
</dbReference>
<dbReference type="GO" id="GO:0070899">
    <property type="term" value="P:mitochondrial tRNA wobble uridine modification"/>
    <property type="evidence" value="ECO:0007669"/>
    <property type="project" value="UniProtKB-ARBA"/>
</dbReference>
<keyword evidence="6" id="KW-0274">FAD</keyword>
<dbReference type="Pfam" id="PF03747">
    <property type="entry name" value="ADP_ribosyl_GH"/>
    <property type="match status" value="1"/>
</dbReference>
<dbReference type="InterPro" id="IPR047001">
    <property type="entry name" value="MnmG_C_subdom"/>
</dbReference>
<dbReference type="InterPro" id="IPR004416">
    <property type="entry name" value="MnmG"/>
</dbReference>
<dbReference type="InterPro" id="IPR036705">
    <property type="entry name" value="Ribosyl_crysJ1_sf"/>
</dbReference>
<keyword evidence="7" id="KW-0460">Magnesium</keyword>
<dbReference type="InterPro" id="IPR026904">
    <property type="entry name" value="MnmG_C"/>
</dbReference>
<evidence type="ECO:0000256" key="1">
    <source>
        <dbReference type="ARBA" id="ARBA00001974"/>
    </source>
</evidence>
<dbReference type="FunFam" id="3.50.50.60:FF:000145">
    <property type="entry name" value="tRNA uridine 5-carboxymethylaminomethyl modification enzyme"/>
    <property type="match status" value="1"/>
</dbReference>
<dbReference type="InterPro" id="IPR044920">
    <property type="entry name" value="MnmG_C_subdom_sf"/>
</dbReference>
<reference evidence="9" key="1">
    <citation type="submission" date="2020-08" db="EMBL/GenBank/DDBJ databases">
        <title>Chromosome-level assembly of Southern catfish (Silurus meridionalis) provides insights into visual adaptation to the nocturnal and benthic lifestyles.</title>
        <authorList>
            <person name="Zhang Y."/>
            <person name="Wang D."/>
            <person name="Peng Z."/>
        </authorList>
    </citation>
    <scope>NUCLEOTIDE SEQUENCE</scope>
    <source>
        <strain evidence="9">SWU-2019-XX</strain>
        <tissue evidence="9">Muscle</tissue>
    </source>
</reference>
<keyword evidence="7" id="KW-0479">Metal-binding</keyword>
<dbReference type="EMBL" id="JABFDY010000007">
    <property type="protein sequence ID" value="KAF7704964.1"/>
    <property type="molecule type" value="Genomic_DNA"/>
</dbReference>
<proteinExistence type="inferred from homology"/>
<dbReference type="AlphaFoldDB" id="A0A8T0BD20"/>
<dbReference type="GO" id="GO:0050660">
    <property type="term" value="F:flavin adenine dinucleotide binding"/>
    <property type="evidence" value="ECO:0007669"/>
    <property type="project" value="InterPro"/>
</dbReference>
<dbReference type="PANTHER" id="PTHR11806">
    <property type="entry name" value="GLUCOSE INHIBITED DIVISION PROTEIN A"/>
    <property type="match status" value="1"/>
</dbReference>
<dbReference type="InterPro" id="IPR002218">
    <property type="entry name" value="MnmG-rel"/>
</dbReference>
<protein>
    <recommendedName>
        <fullName evidence="8">tRNA uridine 5-carboxymethylaminomethyl modification enzyme C-terminal subdomain domain-containing protein</fullName>
    </recommendedName>
</protein>
<keyword evidence="5" id="KW-0819">tRNA processing</keyword>
<evidence type="ECO:0000259" key="8">
    <source>
        <dbReference type="SMART" id="SM01228"/>
    </source>
</evidence>
<dbReference type="FunFam" id="1.10.150.570:FF:000001">
    <property type="entry name" value="tRNA uridine 5-carboxymethylaminomethyl modification enzyme MnmG"/>
    <property type="match status" value="1"/>
</dbReference>
<evidence type="ECO:0000256" key="6">
    <source>
        <dbReference type="ARBA" id="ARBA00022827"/>
    </source>
</evidence>
<comment type="caution">
    <text evidence="9">The sequence shown here is derived from an EMBL/GenBank/DDBJ whole genome shotgun (WGS) entry which is preliminary data.</text>
</comment>
<comment type="similarity">
    <text evidence="3">Belongs to the ADP-ribosylglycohydrolase family.</text>
</comment>
<dbReference type="Gene3D" id="3.50.50.60">
    <property type="entry name" value="FAD/NAD(P)-binding domain"/>
    <property type="match status" value="2"/>
</dbReference>
<dbReference type="Pfam" id="PF01134">
    <property type="entry name" value="GIDA"/>
    <property type="match status" value="1"/>
</dbReference>
<evidence type="ECO:0000313" key="10">
    <source>
        <dbReference type="Proteomes" id="UP000606274"/>
    </source>
</evidence>
<dbReference type="InterPro" id="IPR036188">
    <property type="entry name" value="FAD/NAD-bd_sf"/>
</dbReference>
<dbReference type="Pfam" id="PF21680">
    <property type="entry name" value="GIDA_C_1st"/>
    <property type="match status" value="1"/>
</dbReference>
<dbReference type="GO" id="GO:0030488">
    <property type="term" value="P:tRNA methylation"/>
    <property type="evidence" value="ECO:0007669"/>
    <property type="project" value="TreeGrafter"/>
</dbReference>
<dbReference type="Pfam" id="PF13932">
    <property type="entry name" value="SAM_GIDA_C"/>
    <property type="match status" value="1"/>
</dbReference>
<evidence type="ECO:0000256" key="2">
    <source>
        <dbReference type="ARBA" id="ARBA00007653"/>
    </source>
</evidence>
<dbReference type="SMART" id="SM01228">
    <property type="entry name" value="GIDA_assoc_3"/>
    <property type="match status" value="1"/>
</dbReference>
<dbReference type="GO" id="GO:0005829">
    <property type="term" value="C:cytosol"/>
    <property type="evidence" value="ECO:0007669"/>
    <property type="project" value="TreeGrafter"/>
</dbReference>
<evidence type="ECO:0000256" key="7">
    <source>
        <dbReference type="PIRSR" id="PIRSR605502-1"/>
    </source>
</evidence>
<dbReference type="InterPro" id="IPR049312">
    <property type="entry name" value="GIDA_C_N"/>
</dbReference>
<sequence length="915" mass="101573">MWRCYEVHVHRIEIPSAGAARFFGHRCRGDRKDDPPSSDRIPRRCCFCAVRSVRRPTRPISTWGLGLVKEACPIAKELARSSGYAVPETERDWGYFTEKWEWYLELRGLSLGTGPAHFPDRYGPAERDEAYKSFSLSGWAGRSGHDAPMIALDALLAAGSNWEELLSRAGFHGGDSDSTAVIACCCWGLMYGLEGVPKCNYANLEYRDRLENTGHNWDAPGEISSRKDACYRSFPYADPLTFPMWQLRRLVVRHHFLSGCHNRTITDVTHHNYDVIVVGGGHAGTEAAAAATRIGAKTLLVTQKFETIGALSCNPSLGGVGKGQLVKEVDALDGLMGRAGDYAGVHFSILNRSKGPAVWGPRAQLDRERYKEFIQSELLSTPNLTVIEGSVEDFIVSPADPGKPGKSRVTGVRIANGVGEILASSVVITTGTFLSGSLFMGQTTSPGGRMGEPPSCASISYSLREVLGLKLGRLRTGTPPRIVKDTIDFSLAELHLPDPQPTPFSFVNKRTHCKPEDQLPCHLTYTTPGVDRVVRESLHVNSHIQQDTKGPRYCPSIESRVLRFPGRQHQVWLEPEGLTSDLVYPQGLSMTMTPELQLRLLREIPPLHRAEIRTPGYGVQYDFICPMQLFPWLQVKRVQGLFLAGQINGTTGYEEAAAQGLWAGVNAGRTALSLPPLSLSRTESYIGVMIDDLVSRGVTEPYRMFTSRAEFRTSLRPDNADLRLTLRGFEEVGCVSSQRYSEASRTSCALSEALFALRSVTLSSPRWREKLRGVGISEAKSTLVSGEEMLQHKEVSFEMLASIFPEILAPYLEFSQRIKIEAVYRPHCENQKREMVRIQEEESLTLPPDIDYLSLPVSLSDEVREVLDRARPDTLGAATRLPGVTPAAVVHLLNYVTKTERKTERARERGLRDMN</sequence>
<comment type="cofactor">
    <cofactor evidence="7">
        <name>Mg(2+)</name>
        <dbReference type="ChEBI" id="CHEBI:18420"/>
    </cofactor>
    <text evidence="7">Binds 2 magnesium ions per subunit.</text>
</comment>
<feature type="binding site" evidence="7">
    <location>
        <position position="178"/>
    </location>
    <ligand>
        <name>Mg(2+)</name>
        <dbReference type="ChEBI" id="CHEBI:18420"/>
        <label>1</label>
    </ligand>
</feature>
<comment type="cofactor">
    <cofactor evidence="1">
        <name>FAD</name>
        <dbReference type="ChEBI" id="CHEBI:57692"/>
    </cofactor>
</comment>
<evidence type="ECO:0000313" key="9">
    <source>
        <dbReference type="EMBL" id="KAF7704964.1"/>
    </source>
</evidence>
<organism evidence="9 10">
    <name type="scientific">Silurus meridionalis</name>
    <name type="common">Southern catfish</name>
    <name type="synonym">Silurus soldatovi meridionalis</name>
    <dbReference type="NCBI Taxonomy" id="175797"/>
    <lineage>
        <taxon>Eukaryota</taxon>
        <taxon>Metazoa</taxon>
        <taxon>Chordata</taxon>
        <taxon>Craniata</taxon>
        <taxon>Vertebrata</taxon>
        <taxon>Euteleostomi</taxon>
        <taxon>Actinopterygii</taxon>
        <taxon>Neopterygii</taxon>
        <taxon>Teleostei</taxon>
        <taxon>Ostariophysi</taxon>
        <taxon>Siluriformes</taxon>
        <taxon>Siluridae</taxon>
        <taxon>Silurus</taxon>
    </lineage>
</organism>
<feature type="binding site" evidence="7">
    <location>
        <position position="177"/>
    </location>
    <ligand>
        <name>Mg(2+)</name>
        <dbReference type="ChEBI" id="CHEBI:18420"/>
        <label>1</label>
    </ligand>
</feature>